<dbReference type="AlphaFoldDB" id="A0A8S2URL4"/>
<reference evidence="2" key="1">
    <citation type="submission" date="2021-02" db="EMBL/GenBank/DDBJ databases">
        <authorList>
            <person name="Nowell W R."/>
        </authorList>
    </citation>
    <scope>NUCLEOTIDE SEQUENCE</scope>
</reference>
<organism evidence="2 3">
    <name type="scientific">Rotaria magnacalcarata</name>
    <dbReference type="NCBI Taxonomy" id="392030"/>
    <lineage>
        <taxon>Eukaryota</taxon>
        <taxon>Metazoa</taxon>
        <taxon>Spiralia</taxon>
        <taxon>Gnathifera</taxon>
        <taxon>Rotifera</taxon>
        <taxon>Eurotatoria</taxon>
        <taxon>Bdelloidea</taxon>
        <taxon>Philodinida</taxon>
        <taxon>Philodinidae</taxon>
        <taxon>Rotaria</taxon>
    </lineage>
</organism>
<evidence type="ECO:0000313" key="1">
    <source>
        <dbReference type="EMBL" id="CAF4245925.1"/>
    </source>
</evidence>
<dbReference type="Proteomes" id="UP000681967">
    <property type="component" value="Unassembled WGS sequence"/>
</dbReference>
<name>A0A8S2URL4_9BILA</name>
<feature type="non-terminal residue" evidence="2">
    <location>
        <position position="26"/>
    </location>
</feature>
<sequence length="26" mass="2814">MDAFIQTLIHSNGWLNGAVAVERAVT</sequence>
<comment type="caution">
    <text evidence="2">The sequence shown here is derived from an EMBL/GenBank/DDBJ whole genome shotgun (WGS) entry which is preliminary data.</text>
</comment>
<proteinExistence type="predicted"/>
<protein>
    <submittedName>
        <fullName evidence="2">Uncharacterized protein</fullName>
    </submittedName>
</protein>
<dbReference type="Proteomes" id="UP000676336">
    <property type="component" value="Unassembled WGS sequence"/>
</dbReference>
<gene>
    <name evidence="1" type="ORF">BYL167_LOCUS25357</name>
    <name evidence="2" type="ORF">SMN809_LOCUS28235</name>
</gene>
<evidence type="ECO:0000313" key="3">
    <source>
        <dbReference type="Proteomes" id="UP000676336"/>
    </source>
</evidence>
<accession>A0A8S2URL4</accession>
<dbReference type="EMBL" id="CAJOBH010025198">
    <property type="protein sequence ID" value="CAF4245925.1"/>
    <property type="molecule type" value="Genomic_DNA"/>
</dbReference>
<evidence type="ECO:0000313" key="2">
    <source>
        <dbReference type="EMBL" id="CAF4350876.1"/>
    </source>
</evidence>
<dbReference type="EMBL" id="CAJOBI010046649">
    <property type="protein sequence ID" value="CAF4350876.1"/>
    <property type="molecule type" value="Genomic_DNA"/>
</dbReference>